<keyword evidence="2" id="KW-1185">Reference proteome</keyword>
<protein>
    <submittedName>
        <fullName evidence="1">17834_t:CDS:1</fullName>
    </submittedName>
</protein>
<evidence type="ECO:0000313" key="1">
    <source>
        <dbReference type="EMBL" id="CAI2162570.1"/>
    </source>
</evidence>
<evidence type="ECO:0000313" key="2">
    <source>
        <dbReference type="Proteomes" id="UP001153678"/>
    </source>
</evidence>
<name>A0A9W4SB76_9GLOM</name>
<sequence>MEAYENGAIVYKVRLDFMKLWNLPSSELITDISKETKNFVCLKLVNLNAVVHFKGDYIDDNKKLAKERRHLSIEKKDDDLFFMKLTSEKRKELNQIRLKLEPNHVECLNLISYPVFNRKVKISLTELETTNYRYFYVCSLHSDEDKLTPDKKIISIKASELIPTNEIPCDYFKEYNQKPERKNYLSQKAKERYHLLKDKEPKIGMAKFSCPNCKTTYLLQKK</sequence>
<comment type="caution">
    <text evidence="1">The sequence shown here is derived from an EMBL/GenBank/DDBJ whole genome shotgun (WGS) entry which is preliminary data.</text>
</comment>
<dbReference type="Proteomes" id="UP001153678">
    <property type="component" value="Unassembled WGS sequence"/>
</dbReference>
<organism evidence="1 2">
    <name type="scientific">Funneliformis geosporum</name>
    <dbReference type="NCBI Taxonomy" id="1117311"/>
    <lineage>
        <taxon>Eukaryota</taxon>
        <taxon>Fungi</taxon>
        <taxon>Fungi incertae sedis</taxon>
        <taxon>Mucoromycota</taxon>
        <taxon>Glomeromycotina</taxon>
        <taxon>Glomeromycetes</taxon>
        <taxon>Glomerales</taxon>
        <taxon>Glomeraceae</taxon>
        <taxon>Funneliformis</taxon>
    </lineage>
</organism>
<proteinExistence type="predicted"/>
<accession>A0A9W4SB76</accession>
<gene>
    <name evidence="1" type="ORF">FWILDA_LOCUS625</name>
</gene>
<dbReference type="OrthoDB" id="2489123at2759"/>
<dbReference type="EMBL" id="CAMKVN010000043">
    <property type="protein sequence ID" value="CAI2162570.1"/>
    <property type="molecule type" value="Genomic_DNA"/>
</dbReference>
<reference evidence="1" key="1">
    <citation type="submission" date="2022-08" db="EMBL/GenBank/DDBJ databases">
        <authorList>
            <person name="Kallberg Y."/>
            <person name="Tangrot J."/>
            <person name="Rosling A."/>
        </authorList>
    </citation>
    <scope>NUCLEOTIDE SEQUENCE</scope>
    <source>
        <strain evidence="1">Wild A</strain>
    </source>
</reference>
<dbReference type="AlphaFoldDB" id="A0A9W4SB76"/>